<dbReference type="VEuPathDB" id="TriTrypDB:TvY486_1015470"/>
<dbReference type="GO" id="GO:0000340">
    <property type="term" value="F:RNA 7-methylguanosine cap binding"/>
    <property type="evidence" value="ECO:0007669"/>
    <property type="project" value="TreeGrafter"/>
</dbReference>
<evidence type="ECO:0000256" key="5">
    <source>
        <dbReference type="ARBA" id="ARBA00022917"/>
    </source>
</evidence>
<gene>
    <name evidence="7" type="ORF">TVY486_1015470</name>
</gene>
<name>G0U4Z0_TRYVY</name>
<dbReference type="GO" id="GO:0016281">
    <property type="term" value="C:eukaryotic translation initiation factor 4F complex"/>
    <property type="evidence" value="ECO:0007669"/>
    <property type="project" value="TreeGrafter"/>
</dbReference>
<sequence length="249" mass="28125">MQTRLKSRPDEPRLVVQVPQSSTQLWGVWEMWCVVPEHARETPSAADSRSWGGGKWGSAQKRTAKKATWLDQVRSVGLFDTAEGFWGIVSCTLTPSQLPAGFTYYLFRRNIAPIWEHEANRRGGRWIASFQQTPHALESATKGGSAADAQRLSIDEAWESLCTEMIAEQIPCDETEICGVAVRRRERGHAWKLSLWTRNALDSETQIRIGEFVKKLLNLDDGALQYLVHRELMQAGEDGCLEVPPLYQL</sequence>
<comment type="similarity">
    <text evidence="1 6">Belongs to the eukaryotic initiation factor 4E family.</text>
</comment>
<dbReference type="Gene3D" id="3.30.760.10">
    <property type="entry name" value="RNA Cap, Translation Initiation Factor Eif4e"/>
    <property type="match status" value="1"/>
</dbReference>
<evidence type="ECO:0000256" key="3">
    <source>
        <dbReference type="ARBA" id="ARBA00022845"/>
    </source>
</evidence>
<accession>G0U4Z0</accession>
<dbReference type="PANTHER" id="PTHR11960">
    <property type="entry name" value="EUKARYOTIC TRANSLATION INITIATION FACTOR 4E RELATED"/>
    <property type="match status" value="1"/>
</dbReference>
<dbReference type="InterPro" id="IPR023398">
    <property type="entry name" value="TIF_eIF4e-like"/>
</dbReference>
<evidence type="ECO:0000256" key="1">
    <source>
        <dbReference type="ARBA" id="ARBA00009860"/>
    </source>
</evidence>
<dbReference type="Pfam" id="PF01652">
    <property type="entry name" value="IF4E"/>
    <property type="match status" value="1"/>
</dbReference>
<evidence type="ECO:0000313" key="7">
    <source>
        <dbReference type="EMBL" id="CCC52505.1"/>
    </source>
</evidence>
<evidence type="ECO:0000256" key="6">
    <source>
        <dbReference type="RuleBase" id="RU004374"/>
    </source>
</evidence>
<dbReference type="AlphaFoldDB" id="G0U4Z0"/>
<keyword evidence="5 6" id="KW-0648">Protein biosynthesis</keyword>
<proteinExistence type="inferred from homology"/>
<dbReference type="GO" id="GO:0006417">
    <property type="term" value="P:regulation of translation"/>
    <property type="evidence" value="ECO:0007669"/>
    <property type="project" value="UniProtKB-KW"/>
</dbReference>
<dbReference type="EMBL" id="HE573026">
    <property type="protein sequence ID" value="CCC52505.1"/>
    <property type="molecule type" value="Genomic_DNA"/>
</dbReference>
<dbReference type="OMA" id="GIFNCTI"/>
<dbReference type="SUPFAM" id="SSF55418">
    <property type="entry name" value="eIF4e-like"/>
    <property type="match status" value="1"/>
</dbReference>
<evidence type="ECO:0000256" key="2">
    <source>
        <dbReference type="ARBA" id="ARBA00022540"/>
    </source>
</evidence>
<reference evidence="7" key="1">
    <citation type="journal article" date="2012" name="Proc. Natl. Acad. Sci. U.S.A.">
        <title>Antigenic diversity is generated by distinct evolutionary mechanisms in African trypanosome species.</title>
        <authorList>
            <person name="Jackson A.P."/>
            <person name="Berry A."/>
            <person name="Aslett M."/>
            <person name="Allison H.C."/>
            <person name="Burton P."/>
            <person name="Vavrova-Anderson J."/>
            <person name="Brown R."/>
            <person name="Browne H."/>
            <person name="Corton N."/>
            <person name="Hauser H."/>
            <person name="Gamble J."/>
            <person name="Gilderthorp R."/>
            <person name="Marcello L."/>
            <person name="McQuillan J."/>
            <person name="Otto T.D."/>
            <person name="Quail M.A."/>
            <person name="Sanders M.J."/>
            <person name="van Tonder A."/>
            <person name="Ginger M.L."/>
            <person name="Field M.C."/>
            <person name="Barry J.D."/>
            <person name="Hertz-Fowler C."/>
            <person name="Berriman M."/>
        </authorList>
    </citation>
    <scope>NUCLEOTIDE SEQUENCE</scope>
    <source>
        <strain evidence="7">Y486</strain>
    </source>
</reference>
<dbReference type="InterPro" id="IPR001040">
    <property type="entry name" value="TIF_eIF_4E"/>
</dbReference>
<keyword evidence="4 6" id="KW-0694">RNA-binding</keyword>
<protein>
    <submittedName>
        <fullName evidence="7">Putative EIF4e-like protein</fullName>
    </submittedName>
</protein>
<dbReference type="GO" id="GO:0003743">
    <property type="term" value="F:translation initiation factor activity"/>
    <property type="evidence" value="ECO:0007669"/>
    <property type="project" value="UniProtKB-KW"/>
</dbReference>
<dbReference type="PANTHER" id="PTHR11960:SF8">
    <property type="entry name" value="EUKARYOTIC TRANSLATION INITIATION FACTOR 4E1-RELATED"/>
    <property type="match status" value="1"/>
</dbReference>
<keyword evidence="3" id="KW-0810">Translation regulation</keyword>
<keyword evidence="2 6" id="KW-0396">Initiation factor</keyword>
<evidence type="ECO:0000256" key="4">
    <source>
        <dbReference type="ARBA" id="ARBA00022884"/>
    </source>
</evidence>
<organism evidence="7">
    <name type="scientific">Trypanosoma vivax (strain Y486)</name>
    <dbReference type="NCBI Taxonomy" id="1055687"/>
    <lineage>
        <taxon>Eukaryota</taxon>
        <taxon>Discoba</taxon>
        <taxon>Euglenozoa</taxon>
        <taxon>Kinetoplastea</taxon>
        <taxon>Metakinetoplastina</taxon>
        <taxon>Trypanosomatida</taxon>
        <taxon>Trypanosomatidae</taxon>
        <taxon>Trypanosoma</taxon>
        <taxon>Duttonella</taxon>
    </lineage>
</organism>